<comment type="caution">
    <text evidence="2">The sequence shown here is derived from an EMBL/GenBank/DDBJ whole genome shotgun (WGS) entry which is preliminary data.</text>
</comment>
<dbReference type="Proteomes" id="UP000821866">
    <property type="component" value="Chromosome 1"/>
</dbReference>
<gene>
    <name evidence="2" type="ORF">HPB51_017890</name>
</gene>
<accession>A0A9J6F7Y1</accession>
<reference evidence="2" key="2">
    <citation type="submission" date="2021-09" db="EMBL/GenBank/DDBJ databases">
        <authorList>
            <person name="Jia N."/>
            <person name="Wang J."/>
            <person name="Shi W."/>
            <person name="Du L."/>
            <person name="Sun Y."/>
            <person name="Zhan W."/>
            <person name="Jiang J."/>
            <person name="Wang Q."/>
            <person name="Zhang B."/>
            <person name="Ji P."/>
            <person name="Sakyi L.B."/>
            <person name="Cui X."/>
            <person name="Yuan T."/>
            <person name="Jiang B."/>
            <person name="Yang W."/>
            <person name="Lam T.T.-Y."/>
            <person name="Chang Q."/>
            <person name="Ding S."/>
            <person name="Wang X."/>
            <person name="Zhu J."/>
            <person name="Ruan X."/>
            <person name="Zhao L."/>
            <person name="Wei J."/>
            <person name="Que T."/>
            <person name="Du C."/>
            <person name="Cheng J."/>
            <person name="Dai P."/>
            <person name="Han X."/>
            <person name="Huang E."/>
            <person name="Gao Y."/>
            <person name="Liu J."/>
            <person name="Shao H."/>
            <person name="Ye R."/>
            <person name="Li L."/>
            <person name="Wei W."/>
            <person name="Wang X."/>
            <person name="Wang C."/>
            <person name="Huo Q."/>
            <person name="Li W."/>
            <person name="Guo W."/>
            <person name="Chen H."/>
            <person name="Chen S."/>
            <person name="Zhou L."/>
            <person name="Zhou L."/>
            <person name="Ni X."/>
            <person name="Tian J."/>
            <person name="Zhou Y."/>
            <person name="Sheng Y."/>
            <person name="Liu T."/>
            <person name="Pan Y."/>
            <person name="Xia L."/>
            <person name="Li J."/>
            <person name="Zhao F."/>
            <person name="Cao W."/>
        </authorList>
    </citation>
    <scope>NUCLEOTIDE SEQUENCE</scope>
    <source>
        <strain evidence="2">Rmic-2018</strain>
        <tissue evidence="2">Larvae</tissue>
    </source>
</reference>
<organism evidence="2 3">
    <name type="scientific">Rhipicephalus microplus</name>
    <name type="common">Cattle tick</name>
    <name type="synonym">Boophilus microplus</name>
    <dbReference type="NCBI Taxonomy" id="6941"/>
    <lineage>
        <taxon>Eukaryota</taxon>
        <taxon>Metazoa</taxon>
        <taxon>Ecdysozoa</taxon>
        <taxon>Arthropoda</taxon>
        <taxon>Chelicerata</taxon>
        <taxon>Arachnida</taxon>
        <taxon>Acari</taxon>
        <taxon>Parasitiformes</taxon>
        <taxon>Ixodida</taxon>
        <taxon>Ixodoidea</taxon>
        <taxon>Ixodidae</taxon>
        <taxon>Rhipicephalinae</taxon>
        <taxon>Rhipicephalus</taxon>
        <taxon>Boophilus</taxon>
    </lineage>
</organism>
<protein>
    <submittedName>
        <fullName evidence="2">Uncharacterized protein</fullName>
    </submittedName>
</protein>
<evidence type="ECO:0000313" key="2">
    <source>
        <dbReference type="EMBL" id="KAH8041768.1"/>
    </source>
</evidence>
<name>A0A9J6F7Y1_RHIMP</name>
<reference evidence="2" key="1">
    <citation type="journal article" date="2020" name="Cell">
        <title>Large-Scale Comparative Analyses of Tick Genomes Elucidate Their Genetic Diversity and Vector Capacities.</title>
        <authorList>
            <consortium name="Tick Genome and Microbiome Consortium (TIGMIC)"/>
            <person name="Jia N."/>
            <person name="Wang J."/>
            <person name="Shi W."/>
            <person name="Du L."/>
            <person name="Sun Y."/>
            <person name="Zhan W."/>
            <person name="Jiang J.F."/>
            <person name="Wang Q."/>
            <person name="Zhang B."/>
            <person name="Ji P."/>
            <person name="Bell-Sakyi L."/>
            <person name="Cui X.M."/>
            <person name="Yuan T.T."/>
            <person name="Jiang B.G."/>
            <person name="Yang W.F."/>
            <person name="Lam T.T."/>
            <person name="Chang Q.C."/>
            <person name="Ding S.J."/>
            <person name="Wang X.J."/>
            <person name="Zhu J.G."/>
            <person name="Ruan X.D."/>
            <person name="Zhao L."/>
            <person name="Wei J.T."/>
            <person name="Ye R.Z."/>
            <person name="Que T.C."/>
            <person name="Du C.H."/>
            <person name="Zhou Y.H."/>
            <person name="Cheng J.X."/>
            <person name="Dai P.F."/>
            <person name="Guo W.B."/>
            <person name="Han X.H."/>
            <person name="Huang E.J."/>
            <person name="Li L.F."/>
            <person name="Wei W."/>
            <person name="Gao Y.C."/>
            <person name="Liu J.Z."/>
            <person name="Shao H.Z."/>
            <person name="Wang X."/>
            <person name="Wang C.C."/>
            <person name="Yang T.C."/>
            <person name="Huo Q.B."/>
            <person name="Li W."/>
            <person name="Chen H.Y."/>
            <person name="Chen S.E."/>
            <person name="Zhou L.G."/>
            <person name="Ni X.B."/>
            <person name="Tian J.H."/>
            <person name="Sheng Y."/>
            <person name="Liu T."/>
            <person name="Pan Y.S."/>
            <person name="Xia L.Y."/>
            <person name="Li J."/>
            <person name="Zhao F."/>
            <person name="Cao W.C."/>
        </authorList>
    </citation>
    <scope>NUCLEOTIDE SEQUENCE</scope>
    <source>
        <strain evidence="2">Rmic-2018</strain>
    </source>
</reference>
<feature type="compositionally biased region" description="Acidic residues" evidence="1">
    <location>
        <begin position="31"/>
        <end position="41"/>
    </location>
</feature>
<proteinExistence type="predicted"/>
<sequence length="332" mass="35187">MAAAAPTTPGASVEGTTDHGSANKRLRDEQDGSDPSDENSEDMYQASFTVVSYKKKSGTGVLVVFRPTTDRGSLWKVNPNTVTSSVVTSAQEKVLKHRLNKDGSLMVTVSTLPAANRLLTVTELASVPVDARVTYSYTANYAKIQDVSLSYSNEDLPDYLHNQGVVSARSPTTCTPDDGGKLKEALFLRQLKIGIEDDFYKSGVGSIPVALVPSSGGFIRLNNPKAIQVGLQAMTPHFQLISDVRQFGRGGLVCRSSDPSCVSDILKCKTFASVPLLRTPVAPVDNYGACDLNCVCVRRNAVMGHGDADMPQGVIVALSTSSGGVAAKGQGK</sequence>
<keyword evidence="3" id="KW-1185">Reference proteome</keyword>
<evidence type="ECO:0000256" key="1">
    <source>
        <dbReference type="SAM" id="MobiDB-lite"/>
    </source>
</evidence>
<feature type="region of interest" description="Disordered" evidence="1">
    <location>
        <begin position="1"/>
        <end position="42"/>
    </location>
</feature>
<evidence type="ECO:0000313" key="3">
    <source>
        <dbReference type="Proteomes" id="UP000821866"/>
    </source>
</evidence>
<dbReference type="AlphaFoldDB" id="A0A9J6F7Y1"/>
<dbReference type="EMBL" id="JABSTU010000001">
    <property type="protein sequence ID" value="KAH8041768.1"/>
    <property type="molecule type" value="Genomic_DNA"/>
</dbReference>